<accession>A0AAF0J026</accession>
<dbReference type="Gene3D" id="3.40.50.1820">
    <property type="entry name" value="alpha/beta hydrolase"/>
    <property type="match status" value="1"/>
</dbReference>
<evidence type="ECO:0000256" key="7">
    <source>
        <dbReference type="ARBA" id="ARBA00023026"/>
    </source>
</evidence>
<comment type="subcellular location">
    <subcellularLocation>
        <location evidence="2">Secreted</location>
    </subcellularLocation>
</comment>
<evidence type="ECO:0000313" key="12">
    <source>
        <dbReference type="EMBL" id="WFD24531.1"/>
    </source>
</evidence>
<sequence>MEETNPGTVLRTRKVDIKSIFDVRVTEAWQLLYRTTYLSDDEPTTTVTTVLIPHEAKKDKLVLYGNYQDSNGPQCAPSYSYRAGILTDVAATANMATVLIFLQEGYVVTVPDKQGSKNAFAAGHVEGRQTLDGIRATLSLDKLSFSNNTRVAGWGYSGRIQTGWAASLKKTYAPELNMVGCTVYPPREQALEEWGTRELKERLAFAESHCMVDMLVKYPFSDLLSNEFTSKDDQILSVEPIKTVLDQQIMGTHASETPDTPVLMMHGLNDEISPYDSAFRTYKNWCGNGAQVEFITYDSDLAAHFTTTMSLWPRRQITSNLAPPF</sequence>
<dbReference type="EC" id="3.1.1.3" evidence="3"/>
<keyword evidence="7" id="KW-0843">Virulence</keyword>
<dbReference type="GO" id="GO:0005576">
    <property type="term" value="C:extracellular region"/>
    <property type="evidence" value="ECO:0007669"/>
    <property type="project" value="UniProtKB-SubCell"/>
</dbReference>
<comment type="catalytic activity">
    <reaction evidence="1">
        <text>a triacylglycerol + H2O = a diacylglycerol + a fatty acid + H(+)</text>
        <dbReference type="Rhea" id="RHEA:12044"/>
        <dbReference type="ChEBI" id="CHEBI:15377"/>
        <dbReference type="ChEBI" id="CHEBI:15378"/>
        <dbReference type="ChEBI" id="CHEBI:17855"/>
        <dbReference type="ChEBI" id="CHEBI:18035"/>
        <dbReference type="ChEBI" id="CHEBI:28868"/>
        <dbReference type="EC" id="3.1.1.3"/>
    </reaction>
</comment>
<evidence type="ECO:0000256" key="5">
    <source>
        <dbReference type="ARBA" id="ARBA00022801"/>
    </source>
</evidence>
<dbReference type="Proteomes" id="UP001214415">
    <property type="component" value="Chromosome 6"/>
</dbReference>
<dbReference type="PANTHER" id="PTHR34853">
    <property type="match status" value="1"/>
</dbReference>
<evidence type="ECO:0000256" key="8">
    <source>
        <dbReference type="ARBA" id="ARBA00023098"/>
    </source>
</evidence>
<evidence type="ECO:0000256" key="6">
    <source>
        <dbReference type="ARBA" id="ARBA00022963"/>
    </source>
</evidence>
<comment type="catalytic activity">
    <reaction evidence="11">
        <text>a monoacylglycerol + H2O = glycerol + a fatty acid + H(+)</text>
        <dbReference type="Rhea" id="RHEA:15245"/>
        <dbReference type="ChEBI" id="CHEBI:15377"/>
        <dbReference type="ChEBI" id="CHEBI:15378"/>
        <dbReference type="ChEBI" id="CHEBI:17408"/>
        <dbReference type="ChEBI" id="CHEBI:17754"/>
        <dbReference type="ChEBI" id="CHEBI:28868"/>
    </reaction>
</comment>
<comment type="catalytic activity">
    <reaction evidence="10">
        <text>a diacylglycerol + H2O = a monoacylglycerol + a fatty acid + H(+)</text>
        <dbReference type="Rhea" id="RHEA:32731"/>
        <dbReference type="ChEBI" id="CHEBI:15377"/>
        <dbReference type="ChEBI" id="CHEBI:15378"/>
        <dbReference type="ChEBI" id="CHEBI:17408"/>
        <dbReference type="ChEBI" id="CHEBI:18035"/>
        <dbReference type="ChEBI" id="CHEBI:28868"/>
    </reaction>
</comment>
<dbReference type="GO" id="GO:0016042">
    <property type="term" value="P:lipid catabolic process"/>
    <property type="evidence" value="ECO:0007669"/>
    <property type="project" value="UniProtKB-KW"/>
</dbReference>
<evidence type="ECO:0000256" key="10">
    <source>
        <dbReference type="ARBA" id="ARBA00047591"/>
    </source>
</evidence>
<evidence type="ECO:0000256" key="3">
    <source>
        <dbReference type="ARBA" id="ARBA00013279"/>
    </source>
</evidence>
<evidence type="ECO:0000256" key="1">
    <source>
        <dbReference type="ARBA" id="ARBA00001024"/>
    </source>
</evidence>
<dbReference type="SUPFAM" id="SSF53474">
    <property type="entry name" value="alpha/beta-Hydrolases"/>
    <property type="match status" value="1"/>
</dbReference>
<keyword evidence="6" id="KW-0442">Lipid degradation</keyword>
<dbReference type="EMBL" id="CP119905">
    <property type="protein sequence ID" value="WFD24531.1"/>
    <property type="molecule type" value="Genomic_DNA"/>
</dbReference>
<keyword evidence="8" id="KW-0443">Lipid metabolism</keyword>
<evidence type="ECO:0000256" key="4">
    <source>
        <dbReference type="ARBA" id="ARBA00022525"/>
    </source>
</evidence>
<evidence type="ECO:0000256" key="11">
    <source>
        <dbReference type="ARBA" id="ARBA00048461"/>
    </source>
</evidence>
<proteinExistence type="inferred from homology"/>
<dbReference type="PANTHER" id="PTHR34853:SF1">
    <property type="entry name" value="LIPASE 5"/>
    <property type="match status" value="1"/>
</dbReference>
<dbReference type="GO" id="GO:0004806">
    <property type="term" value="F:triacylglycerol lipase activity"/>
    <property type="evidence" value="ECO:0007669"/>
    <property type="project" value="UniProtKB-EC"/>
</dbReference>
<keyword evidence="13" id="KW-1185">Reference proteome</keyword>
<evidence type="ECO:0000313" key="13">
    <source>
        <dbReference type="Proteomes" id="UP001214415"/>
    </source>
</evidence>
<comment type="similarity">
    <text evidence="9">Belongs to the AB hydrolase superfamily. Lipase family. Class Lip subfamily.</text>
</comment>
<name>A0AAF0J026_9BASI</name>
<protein>
    <recommendedName>
        <fullName evidence="3">triacylglycerol lipase</fullName>
        <ecNumber evidence="3">3.1.1.3</ecNumber>
    </recommendedName>
</protein>
<reference evidence="12" key="1">
    <citation type="submission" date="2023-03" db="EMBL/GenBank/DDBJ databases">
        <title>Mating type loci evolution in Malassezia.</title>
        <authorList>
            <person name="Coelho M.A."/>
        </authorList>
    </citation>
    <scope>NUCLEOTIDE SEQUENCE</scope>
    <source>
        <strain evidence="12">CBS 12830</strain>
    </source>
</reference>
<dbReference type="AlphaFoldDB" id="A0AAF0J026"/>
<gene>
    <name evidence="12" type="ORF">MEQU1_003233</name>
</gene>
<dbReference type="InterPro" id="IPR005152">
    <property type="entry name" value="Lipase_secreted"/>
</dbReference>
<dbReference type="PIRSF" id="PIRSF029171">
    <property type="entry name" value="Esterase_LipA"/>
    <property type="match status" value="1"/>
</dbReference>
<dbReference type="Gene3D" id="1.10.260.130">
    <property type="match status" value="1"/>
</dbReference>
<evidence type="ECO:0000256" key="2">
    <source>
        <dbReference type="ARBA" id="ARBA00004613"/>
    </source>
</evidence>
<evidence type="ECO:0000256" key="9">
    <source>
        <dbReference type="ARBA" id="ARBA00043986"/>
    </source>
</evidence>
<organism evidence="12 13">
    <name type="scientific">Malassezia equina</name>
    <dbReference type="NCBI Taxonomy" id="1381935"/>
    <lineage>
        <taxon>Eukaryota</taxon>
        <taxon>Fungi</taxon>
        <taxon>Dikarya</taxon>
        <taxon>Basidiomycota</taxon>
        <taxon>Ustilaginomycotina</taxon>
        <taxon>Malasseziomycetes</taxon>
        <taxon>Malasseziales</taxon>
        <taxon>Malasseziaceae</taxon>
        <taxon>Malassezia</taxon>
    </lineage>
</organism>
<keyword evidence="5" id="KW-0378">Hydrolase</keyword>
<dbReference type="InterPro" id="IPR029058">
    <property type="entry name" value="AB_hydrolase_fold"/>
</dbReference>
<keyword evidence="4" id="KW-0964">Secreted</keyword>
<dbReference type="Pfam" id="PF03583">
    <property type="entry name" value="LIP"/>
    <property type="match status" value="2"/>
</dbReference>